<name>A0A1C1YX15_9HYPH</name>
<dbReference type="PROSITE" id="PS50949">
    <property type="entry name" value="HTH_GNTR"/>
    <property type="match status" value="1"/>
</dbReference>
<reference evidence="5 6" key="1">
    <citation type="submission" date="2015-12" db="EMBL/GenBank/DDBJ databases">
        <authorList>
            <person name="Shamseldin A."/>
            <person name="Moawad H."/>
            <person name="Abd El-Rahim W.M."/>
            <person name="Sadowsky M.J."/>
        </authorList>
    </citation>
    <scope>NUCLEOTIDE SEQUENCE [LARGE SCALE GENOMIC DNA]</scope>
    <source>
        <strain evidence="5 6">JC234</strain>
    </source>
</reference>
<evidence type="ECO:0000256" key="1">
    <source>
        <dbReference type="ARBA" id="ARBA00023015"/>
    </source>
</evidence>
<comment type="caution">
    <text evidence="5">The sequence shown here is derived from an EMBL/GenBank/DDBJ whole genome shotgun (WGS) entry which is preliminary data.</text>
</comment>
<dbReference type="GO" id="GO:0003700">
    <property type="term" value="F:DNA-binding transcription factor activity"/>
    <property type="evidence" value="ECO:0007669"/>
    <property type="project" value="InterPro"/>
</dbReference>
<dbReference type="OrthoDB" id="9808698at2"/>
<dbReference type="Pfam" id="PF00392">
    <property type="entry name" value="GntR"/>
    <property type="match status" value="1"/>
</dbReference>
<dbReference type="STRING" id="1480615.AWJ14_15700"/>
<dbReference type="InterPro" id="IPR036390">
    <property type="entry name" value="WH_DNA-bd_sf"/>
</dbReference>
<accession>A0A1C1YX15</accession>
<dbReference type="AlphaFoldDB" id="A0A1C1YX15"/>
<keyword evidence="2" id="KW-0238">DNA-binding</keyword>
<dbReference type="CDD" id="cd07377">
    <property type="entry name" value="WHTH_GntR"/>
    <property type="match status" value="1"/>
</dbReference>
<dbReference type="SUPFAM" id="SSF64288">
    <property type="entry name" value="Chorismate lyase-like"/>
    <property type="match status" value="1"/>
</dbReference>
<gene>
    <name evidence="5" type="ORF">AWJ14_15700</name>
</gene>
<dbReference type="SUPFAM" id="SSF46785">
    <property type="entry name" value="Winged helix' DNA-binding domain"/>
    <property type="match status" value="1"/>
</dbReference>
<keyword evidence="1" id="KW-0805">Transcription regulation</keyword>
<evidence type="ECO:0000256" key="2">
    <source>
        <dbReference type="ARBA" id="ARBA00023125"/>
    </source>
</evidence>
<dbReference type="Gene3D" id="3.40.1410.10">
    <property type="entry name" value="Chorismate lyase-like"/>
    <property type="match status" value="1"/>
</dbReference>
<dbReference type="GO" id="GO:0045892">
    <property type="term" value="P:negative regulation of DNA-templated transcription"/>
    <property type="evidence" value="ECO:0007669"/>
    <property type="project" value="TreeGrafter"/>
</dbReference>
<dbReference type="InterPro" id="IPR028978">
    <property type="entry name" value="Chorismate_lyase_/UTRA_dom_sf"/>
</dbReference>
<dbReference type="SMART" id="SM00866">
    <property type="entry name" value="UTRA"/>
    <property type="match status" value="1"/>
</dbReference>
<evidence type="ECO:0000259" key="4">
    <source>
        <dbReference type="PROSITE" id="PS50949"/>
    </source>
</evidence>
<evidence type="ECO:0000313" key="5">
    <source>
        <dbReference type="EMBL" id="OCW58093.1"/>
    </source>
</evidence>
<feature type="domain" description="HTH gntR-type" evidence="4">
    <location>
        <begin position="22"/>
        <end position="90"/>
    </location>
</feature>
<dbReference type="PANTHER" id="PTHR44846:SF1">
    <property type="entry name" value="MANNOSYL-D-GLYCERATE TRANSPORT_METABOLISM SYSTEM REPRESSOR MNGR-RELATED"/>
    <property type="match status" value="1"/>
</dbReference>
<dbReference type="EMBL" id="LQZT01000010">
    <property type="protein sequence ID" value="OCW58093.1"/>
    <property type="molecule type" value="Genomic_DNA"/>
</dbReference>
<keyword evidence="3" id="KW-0804">Transcription</keyword>
<protein>
    <submittedName>
        <fullName evidence="5">GntR family transcriptional regulator</fullName>
    </submittedName>
</protein>
<sequence>MEKKNEGASPADPTTPEAIGYKPLYAQVRDRLMRRLVEGEWLPGMLLPSEIELARQLNVSQGTVRKALDSMTADNLLMRRQGRGTYVAEPEESRILFQFFRLSPDQGTPSFPDSRVLSTGHAKPTPTETEALRLEKGDRVFRIERIRSLSDQPILIETITLPARRFPDFDHLTIIPNNLYRLYSERWGITIASAEERLKAIAASARDAAKLGCDTGEPLLLISRVARDLENRPVELRWSRCITREIHYAVNLR</sequence>
<dbReference type="InterPro" id="IPR050679">
    <property type="entry name" value="Bact_HTH_transcr_reg"/>
</dbReference>
<proteinExistence type="predicted"/>
<evidence type="ECO:0000313" key="6">
    <source>
        <dbReference type="Proteomes" id="UP000094795"/>
    </source>
</evidence>
<evidence type="ECO:0000256" key="3">
    <source>
        <dbReference type="ARBA" id="ARBA00023163"/>
    </source>
</evidence>
<dbReference type="GO" id="GO:0003677">
    <property type="term" value="F:DNA binding"/>
    <property type="evidence" value="ECO:0007669"/>
    <property type="project" value="UniProtKB-KW"/>
</dbReference>
<dbReference type="Pfam" id="PF07702">
    <property type="entry name" value="UTRA"/>
    <property type="match status" value="1"/>
</dbReference>
<dbReference type="InterPro" id="IPR011663">
    <property type="entry name" value="UTRA"/>
</dbReference>
<dbReference type="Gene3D" id="1.10.10.10">
    <property type="entry name" value="Winged helix-like DNA-binding domain superfamily/Winged helix DNA-binding domain"/>
    <property type="match status" value="1"/>
</dbReference>
<dbReference type="PANTHER" id="PTHR44846">
    <property type="entry name" value="MANNOSYL-D-GLYCERATE TRANSPORT/METABOLISM SYSTEM REPRESSOR MNGR-RELATED"/>
    <property type="match status" value="1"/>
</dbReference>
<keyword evidence="6" id="KW-1185">Reference proteome</keyword>
<organism evidence="5 6">
    <name type="scientific">Hoeflea olei</name>
    <dbReference type="NCBI Taxonomy" id="1480615"/>
    <lineage>
        <taxon>Bacteria</taxon>
        <taxon>Pseudomonadati</taxon>
        <taxon>Pseudomonadota</taxon>
        <taxon>Alphaproteobacteria</taxon>
        <taxon>Hyphomicrobiales</taxon>
        <taxon>Rhizobiaceae</taxon>
        <taxon>Hoeflea</taxon>
    </lineage>
</organism>
<dbReference type="SMART" id="SM00345">
    <property type="entry name" value="HTH_GNTR"/>
    <property type="match status" value="1"/>
</dbReference>
<dbReference type="Proteomes" id="UP000094795">
    <property type="component" value="Unassembled WGS sequence"/>
</dbReference>
<dbReference type="InterPro" id="IPR000524">
    <property type="entry name" value="Tscrpt_reg_HTH_GntR"/>
</dbReference>
<dbReference type="PRINTS" id="PR00035">
    <property type="entry name" value="HTHGNTR"/>
</dbReference>
<dbReference type="InterPro" id="IPR036388">
    <property type="entry name" value="WH-like_DNA-bd_sf"/>
</dbReference>
<dbReference type="RefSeq" id="WP_066177208.1">
    <property type="nucleotide sequence ID" value="NZ_LQZT01000010.1"/>
</dbReference>